<organism evidence="3 4">
    <name type="scientific">Comamonas odontotermitis</name>
    <dbReference type="NCBI Taxonomy" id="379895"/>
    <lineage>
        <taxon>Bacteria</taxon>
        <taxon>Pseudomonadati</taxon>
        <taxon>Pseudomonadota</taxon>
        <taxon>Betaproteobacteria</taxon>
        <taxon>Burkholderiales</taxon>
        <taxon>Comamonadaceae</taxon>
        <taxon>Comamonas</taxon>
    </lineage>
</organism>
<feature type="region of interest" description="Disordered" evidence="1">
    <location>
        <begin position="1"/>
        <end position="22"/>
    </location>
</feature>
<dbReference type="RefSeq" id="WP_184709667.1">
    <property type="nucleotide sequence ID" value="NZ_JACHKZ010000019.1"/>
</dbReference>
<gene>
    <name evidence="3" type="ORF">HNP33_002911</name>
</gene>
<accession>A0ABR6RI31</accession>
<keyword evidence="4" id="KW-1185">Reference proteome</keyword>
<feature type="compositionally biased region" description="Polar residues" evidence="1">
    <location>
        <begin position="1"/>
        <end position="12"/>
    </location>
</feature>
<sequence length="277" mass="30177">MTPQENTYSGSSLGLVHHSQTHKGDRTYNEDAYCHARDKHIVSFAVADGMGGAAGGLQASHLAMQAVRTSALTLEPQTFHDQMLAISELIQAEQQSHPEHSSMSTTVAELRIDTYSQKAIWAHWGDSRIYWFRAKELVAMTIDHSVVQSLVSAGLLSAEDARTYPKKNILLGAVGVNSEVGPEVLSHPVDVSSEDAFLLCTDGIWNNLSPEQIQESLKQSSSVQDWISDLMTAVEQAGRGKNDNFTATGVWITSDSERTLLLKREGHESAISDALGS</sequence>
<dbReference type="CDD" id="cd00143">
    <property type="entry name" value="PP2Cc"/>
    <property type="match status" value="1"/>
</dbReference>
<evidence type="ECO:0000256" key="1">
    <source>
        <dbReference type="SAM" id="MobiDB-lite"/>
    </source>
</evidence>
<evidence type="ECO:0000313" key="4">
    <source>
        <dbReference type="Proteomes" id="UP000562492"/>
    </source>
</evidence>
<dbReference type="Proteomes" id="UP000562492">
    <property type="component" value="Unassembled WGS sequence"/>
</dbReference>
<dbReference type="SUPFAM" id="SSF81606">
    <property type="entry name" value="PP2C-like"/>
    <property type="match status" value="1"/>
</dbReference>
<dbReference type="PROSITE" id="PS51746">
    <property type="entry name" value="PPM_2"/>
    <property type="match status" value="1"/>
</dbReference>
<name>A0ABR6RI31_9BURK</name>
<dbReference type="EMBL" id="JACHKZ010000019">
    <property type="protein sequence ID" value="MBB6578809.1"/>
    <property type="molecule type" value="Genomic_DNA"/>
</dbReference>
<dbReference type="SMART" id="SM00331">
    <property type="entry name" value="PP2C_SIG"/>
    <property type="match status" value="1"/>
</dbReference>
<dbReference type="SMART" id="SM00332">
    <property type="entry name" value="PP2Cc"/>
    <property type="match status" value="1"/>
</dbReference>
<dbReference type="Pfam" id="PF13672">
    <property type="entry name" value="PP2C_2"/>
    <property type="match status" value="1"/>
</dbReference>
<proteinExistence type="predicted"/>
<evidence type="ECO:0000313" key="3">
    <source>
        <dbReference type="EMBL" id="MBB6578809.1"/>
    </source>
</evidence>
<dbReference type="InterPro" id="IPR036457">
    <property type="entry name" value="PPM-type-like_dom_sf"/>
</dbReference>
<comment type="caution">
    <text evidence="3">The sequence shown here is derived from an EMBL/GenBank/DDBJ whole genome shotgun (WGS) entry which is preliminary data.</text>
</comment>
<protein>
    <submittedName>
        <fullName evidence="3">Serine/threonine protein phosphatase PrpC</fullName>
    </submittedName>
</protein>
<reference evidence="3 4" key="1">
    <citation type="submission" date="2020-08" db="EMBL/GenBank/DDBJ databases">
        <title>Functional genomics of gut bacteria from endangered species of beetles.</title>
        <authorList>
            <person name="Carlos-Shanley C."/>
        </authorList>
    </citation>
    <scope>NUCLEOTIDE SEQUENCE [LARGE SCALE GENOMIC DNA]</scope>
    <source>
        <strain evidence="3 4">S00124</strain>
    </source>
</reference>
<dbReference type="InterPro" id="IPR001932">
    <property type="entry name" value="PPM-type_phosphatase-like_dom"/>
</dbReference>
<evidence type="ECO:0000259" key="2">
    <source>
        <dbReference type="PROSITE" id="PS51746"/>
    </source>
</evidence>
<dbReference type="Gene3D" id="3.60.40.10">
    <property type="entry name" value="PPM-type phosphatase domain"/>
    <property type="match status" value="1"/>
</dbReference>
<feature type="domain" description="PPM-type phosphatase" evidence="2">
    <location>
        <begin position="15"/>
        <end position="252"/>
    </location>
</feature>